<dbReference type="EMBL" id="MFSY01000026">
    <property type="protein sequence ID" value="OGI47185.1"/>
    <property type="molecule type" value="Genomic_DNA"/>
</dbReference>
<evidence type="ECO:0000256" key="11">
    <source>
        <dbReference type="SAM" id="MobiDB-lite"/>
    </source>
</evidence>
<evidence type="ECO:0000256" key="5">
    <source>
        <dbReference type="ARBA" id="ARBA00022519"/>
    </source>
</evidence>
<comment type="caution">
    <text evidence="13">The sequence shown here is derived from an EMBL/GenBank/DDBJ whole genome shotgun (WGS) entry which is preliminary data.</text>
</comment>
<evidence type="ECO:0000256" key="1">
    <source>
        <dbReference type="ARBA" id="ARBA00004383"/>
    </source>
</evidence>
<dbReference type="SUPFAM" id="SSF74653">
    <property type="entry name" value="TolA/TonB C-terminal domain"/>
    <property type="match status" value="1"/>
</dbReference>
<dbReference type="GO" id="GO:0015031">
    <property type="term" value="P:protein transport"/>
    <property type="evidence" value="ECO:0007669"/>
    <property type="project" value="UniProtKB-UniRule"/>
</dbReference>
<gene>
    <name evidence="13" type="ORF">A2637_00160</name>
</gene>
<proteinExistence type="inferred from homology"/>
<dbReference type="PRINTS" id="PR01374">
    <property type="entry name" value="TONBPROTEIN"/>
</dbReference>
<keyword evidence="9" id="KW-0472">Membrane</keyword>
<feature type="domain" description="TonB C-terminal" evidence="12">
    <location>
        <begin position="117"/>
        <end position="214"/>
    </location>
</feature>
<keyword evidence="8" id="KW-1133">Transmembrane helix</keyword>
<organism evidence="13 14">
    <name type="scientific">Candidatus Muproteobacteria bacterium RIFCSPHIGHO2_01_FULL_65_16</name>
    <dbReference type="NCBI Taxonomy" id="1817764"/>
    <lineage>
        <taxon>Bacteria</taxon>
        <taxon>Pseudomonadati</taxon>
        <taxon>Pseudomonadota</taxon>
        <taxon>Candidatus Muproteobacteria</taxon>
    </lineage>
</organism>
<dbReference type="PROSITE" id="PS52015">
    <property type="entry name" value="TONB_CTD"/>
    <property type="match status" value="1"/>
</dbReference>
<feature type="compositionally biased region" description="Polar residues" evidence="11">
    <location>
        <begin position="61"/>
        <end position="75"/>
    </location>
</feature>
<evidence type="ECO:0000256" key="4">
    <source>
        <dbReference type="ARBA" id="ARBA00022475"/>
    </source>
</evidence>
<protein>
    <recommendedName>
        <fullName evidence="10">Protein TonB</fullName>
    </recommendedName>
</protein>
<accession>A0A1F6TQ08</accession>
<dbReference type="Pfam" id="PF03544">
    <property type="entry name" value="TonB_C"/>
    <property type="match status" value="1"/>
</dbReference>
<keyword evidence="6" id="KW-0812">Transmembrane</keyword>
<name>A0A1F6TQ08_9PROT</name>
<dbReference type="GO" id="GO:0030288">
    <property type="term" value="C:outer membrane-bounded periplasmic space"/>
    <property type="evidence" value="ECO:0007669"/>
    <property type="project" value="InterPro"/>
</dbReference>
<dbReference type="InterPro" id="IPR037682">
    <property type="entry name" value="TonB_C"/>
</dbReference>
<dbReference type="InterPro" id="IPR051045">
    <property type="entry name" value="TonB-dependent_transducer"/>
</dbReference>
<dbReference type="InterPro" id="IPR006260">
    <property type="entry name" value="TonB/TolA_C"/>
</dbReference>
<keyword evidence="10" id="KW-0735">Signal-anchor</keyword>
<reference evidence="13 14" key="1">
    <citation type="journal article" date="2016" name="Nat. Commun.">
        <title>Thousands of microbial genomes shed light on interconnected biogeochemical processes in an aquifer system.</title>
        <authorList>
            <person name="Anantharaman K."/>
            <person name="Brown C.T."/>
            <person name="Hug L.A."/>
            <person name="Sharon I."/>
            <person name="Castelle C.J."/>
            <person name="Probst A.J."/>
            <person name="Thomas B.C."/>
            <person name="Singh A."/>
            <person name="Wilkins M.J."/>
            <person name="Karaoz U."/>
            <person name="Brodie E.L."/>
            <person name="Williams K.H."/>
            <person name="Hubbard S.S."/>
            <person name="Banfield J.F."/>
        </authorList>
    </citation>
    <scope>NUCLEOTIDE SEQUENCE [LARGE SCALE GENOMIC DNA]</scope>
</reference>
<dbReference type="NCBIfam" id="TIGR01352">
    <property type="entry name" value="tonB_Cterm"/>
    <property type="match status" value="1"/>
</dbReference>
<dbReference type="GO" id="GO:0055085">
    <property type="term" value="P:transmembrane transport"/>
    <property type="evidence" value="ECO:0007669"/>
    <property type="project" value="InterPro"/>
</dbReference>
<evidence type="ECO:0000256" key="6">
    <source>
        <dbReference type="ARBA" id="ARBA00022692"/>
    </source>
</evidence>
<sequence>MTAPGSSDRHSALPAAVLISALAHAAVLAALASGAGRFEPSASVLTIGLETEVPVQAARSRTLSGVSAAETTTPAAVSDVVESIPDSTSSADSPPTSAAVTPPATETPNTYDSVPTTIRGHLLAELARHFEYPHLARLRGWEGRVLLAFDIETDGRLENIRVAQSSGFAVLDDAALGALRRVERLAEAAAWLRGRELAMQIPVIYQLRCFGDEACREVRVATGGPENR</sequence>
<evidence type="ECO:0000259" key="12">
    <source>
        <dbReference type="PROSITE" id="PS52015"/>
    </source>
</evidence>
<dbReference type="AlphaFoldDB" id="A0A1F6TQ08"/>
<keyword evidence="4 10" id="KW-1003">Cell membrane</keyword>
<evidence type="ECO:0000313" key="14">
    <source>
        <dbReference type="Proteomes" id="UP000179360"/>
    </source>
</evidence>
<dbReference type="Gene3D" id="3.30.1150.10">
    <property type="match status" value="1"/>
</dbReference>
<dbReference type="Proteomes" id="UP000179360">
    <property type="component" value="Unassembled WGS sequence"/>
</dbReference>
<comment type="subcellular location">
    <subcellularLocation>
        <location evidence="1 10">Cell inner membrane</location>
        <topology evidence="1 10">Single-pass membrane protein</topology>
        <orientation evidence="1 10">Periplasmic side</orientation>
    </subcellularLocation>
</comment>
<evidence type="ECO:0000313" key="13">
    <source>
        <dbReference type="EMBL" id="OGI47185.1"/>
    </source>
</evidence>
<dbReference type="PANTHER" id="PTHR33446">
    <property type="entry name" value="PROTEIN TONB-RELATED"/>
    <property type="match status" value="1"/>
</dbReference>
<keyword evidence="3 10" id="KW-0813">Transport</keyword>
<evidence type="ECO:0000256" key="3">
    <source>
        <dbReference type="ARBA" id="ARBA00022448"/>
    </source>
</evidence>
<comment type="function">
    <text evidence="10">Interacts with outer membrane receptor proteins that carry out high-affinity binding and energy dependent uptake into the periplasmic space of specific substrates. It could act to transduce energy from the cytoplasmic membrane to specific energy-requiring processes in the outer membrane, resulting in the release into the periplasm of ligands bound by these outer membrane proteins.</text>
</comment>
<dbReference type="InterPro" id="IPR003538">
    <property type="entry name" value="TonB"/>
</dbReference>
<comment type="similarity">
    <text evidence="2 10">Belongs to the TonB family.</text>
</comment>
<evidence type="ECO:0000256" key="7">
    <source>
        <dbReference type="ARBA" id="ARBA00022927"/>
    </source>
</evidence>
<evidence type="ECO:0000256" key="10">
    <source>
        <dbReference type="RuleBase" id="RU362123"/>
    </source>
</evidence>
<keyword evidence="7 10" id="KW-0653">Protein transport</keyword>
<dbReference type="STRING" id="1817764.A2637_00160"/>
<evidence type="ECO:0000256" key="9">
    <source>
        <dbReference type="ARBA" id="ARBA00023136"/>
    </source>
</evidence>
<keyword evidence="5 10" id="KW-0997">Cell inner membrane</keyword>
<dbReference type="GO" id="GO:0031992">
    <property type="term" value="F:energy transducer activity"/>
    <property type="evidence" value="ECO:0007669"/>
    <property type="project" value="InterPro"/>
</dbReference>
<feature type="compositionally biased region" description="Low complexity" evidence="11">
    <location>
        <begin position="83"/>
        <end position="110"/>
    </location>
</feature>
<dbReference type="GO" id="GO:0005886">
    <property type="term" value="C:plasma membrane"/>
    <property type="evidence" value="ECO:0007669"/>
    <property type="project" value="UniProtKB-SubCell"/>
</dbReference>
<evidence type="ECO:0000256" key="8">
    <source>
        <dbReference type="ARBA" id="ARBA00022989"/>
    </source>
</evidence>
<evidence type="ECO:0000256" key="2">
    <source>
        <dbReference type="ARBA" id="ARBA00006555"/>
    </source>
</evidence>
<dbReference type="GO" id="GO:0015891">
    <property type="term" value="P:siderophore transport"/>
    <property type="evidence" value="ECO:0007669"/>
    <property type="project" value="InterPro"/>
</dbReference>
<feature type="region of interest" description="Disordered" evidence="11">
    <location>
        <begin position="61"/>
        <end position="114"/>
    </location>
</feature>